<comment type="caution">
    <text evidence="3">The sequence shown here is derived from an EMBL/GenBank/DDBJ whole genome shotgun (WGS) entry which is preliminary data.</text>
</comment>
<keyword evidence="1" id="KW-0175">Coiled coil</keyword>
<gene>
    <name evidence="3" type="ORF">LKD47_13345</name>
</gene>
<organism evidence="3 4">
    <name type="scientific">Roseburia amylophila</name>
    <dbReference type="NCBI Taxonomy" id="2981794"/>
    <lineage>
        <taxon>Bacteria</taxon>
        <taxon>Bacillati</taxon>
        <taxon>Bacillota</taxon>
        <taxon>Clostridia</taxon>
        <taxon>Lachnospirales</taxon>
        <taxon>Lachnospiraceae</taxon>
        <taxon>Roseburia</taxon>
    </lineage>
</organism>
<keyword evidence="2" id="KW-1133">Transmembrane helix</keyword>
<sequence length="152" mass="17594">MRKEDTQEYLSDEALEALIRETEEGPMIKAPEYLEENILHKIEQQQKVIVYKEKVSAKRKLLTYSMKVMVAAAAAIAFLIVVPTVEQQSRPNMETYVAEAKEQVNKDLQEQKEKAKKRSEEQNFLQSVNDASSAFCDFITETTNGWFLKEER</sequence>
<evidence type="ECO:0000313" key="3">
    <source>
        <dbReference type="EMBL" id="MCC2243262.1"/>
    </source>
</evidence>
<feature type="transmembrane region" description="Helical" evidence="2">
    <location>
        <begin position="61"/>
        <end position="82"/>
    </location>
</feature>
<evidence type="ECO:0000256" key="1">
    <source>
        <dbReference type="SAM" id="Coils"/>
    </source>
</evidence>
<dbReference type="Proteomes" id="UP001198893">
    <property type="component" value="Unassembled WGS sequence"/>
</dbReference>
<reference evidence="3" key="1">
    <citation type="submission" date="2021-10" db="EMBL/GenBank/DDBJ databases">
        <title>Anaerobic single-cell dispensing facilitates the cultivation of human gut bacteria.</title>
        <authorList>
            <person name="Afrizal A."/>
        </authorList>
    </citation>
    <scope>NUCLEOTIDE SEQUENCE</scope>
    <source>
        <strain evidence="3">CLA-AA-H204</strain>
    </source>
</reference>
<dbReference type="EMBL" id="JAJEQW010000018">
    <property type="protein sequence ID" value="MCC2243262.1"/>
    <property type="molecule type" value="Genomic_DNA"/>
</dbReference>
<accession>A0AAW4WKA8</accession>
<feature type="coiled-coil region" evidence="1">
    <location>
        <begin position="98"/>
        <end position="125"/>
    </location>
</feature>
<dbReference type="RefSeq" id="WP_022243017.1">
    <property type="nucleotide sequence ID" value="NZ_JAJEQW010000018.1"/>
</dbReference>
<keyword evidence="2" id="KW-0812">Transmembrane</keyword>
<keyword evidence="2" id="KW-0472">Membrane</keyword>
<evidence type="ECO:0008006" key="5">
    <source>
        <dbReference type="Google" id="ProtNLM"/>
    </source>
</evidence>
<name>A0AAW4WKA8_9FIRM</name>
<proteinExistence type="predicted"/>
<protein>
    <recommendedName>
        <fullName evidence="5">DUF4179 domain-containing protein</fullName>
    </recommendedName>
</protein>
<evidence type="ECO:0000256" key="2">
    <source>
        <dbReference type="SAM" id="Phobius"/>
    </source>
</evidence>
<evidence type="ECO:0000313" key="4">
    <source>
        <dbReference type="Proteomes" id="UP001198893"/>
    </source>
</evidence>
<dbReference type="AlphaFoldDB" id="A0AAW4WKA8"/>